<dbReference type="CDD" id="cd01335">
    <property type="entry name" value="Radical_SAM"/>
    <property type="match status" value="1"/>
</dbReference>
<dbReference type="NCBIfam" id="TIGR02351">
    <property type="entry name" value="thiH"/>
    <property type="match status" value="1"/>
</dbReference>
<organism evidence="8 9">
    <name type="scientific">Sinomicrobium pectinilyticum</name>
    <dbReference type="NCBI Taxonomy" id="1084421"/>
    <lineage>
        <taxon>Bacteria</taxon>
        <taxon>Pseudomonadati</taxon>
        <taxon>Bacteroidota</taxon>
        <taxon>Flavobacteriia</taxon>
        <taxon>Flavobacteriales</taxon>
        <taxon>Flavobacteriaceae</taxon>
        <taxon>Sinomicrobium</taxon>
    </lineage>
</organism>
<dbReference type="SMART" id="SM00876">
    <property type="entry name" value="BATS"/>
    <property type="match status" value="1"/>
</dbReference>
<dbReference type="Pfam" id="PF04055">
    <property type="entry name" value="Radical_SAM"/>
    <property type="match status" value="1"/>
</dbReference>
<dbReference type="InterPro" id="IPR013785">
    <property type="entry name" value="Aldolase_TIM"/>
</dbReference>
<sequence>MSVTSQHSKNRVPSGNKTGRDLFYEVFREYAWKDIEEEIYAKTASDVRRALQNTKRNLEDFKALISPAARPFLEQMAGKSMQITQRRFGKVIQMYAPMYLSNECQNICTYCGFSLTNKIPRRTLTDEEILREADFLKNKGYDHILLVTGEANSTVGVPYLKNAIRLIRPYFSNISIEVQPLDTDEYRELIEEGLYAVLVYQETYHEECYKIHHPKGKKSNFKYRLDTPDRLGEAGIHKTGLGALFGLKDWRTDSFFTALHLKYLQKKYWKTRYSISFPRLRPHSGGLEPKVVMTDSDLAQLIFAYRILDEDVELSLSTRENMNFRNNIIRLGINSISAESKTNPGGYVVDPQSLEQFEISDERSTEEITDMVHDQGYEVVWKDWEKGY</sequence>
<feature type="domain" description="Radical SAM core" evidence="7">
    <location>
        <begin position="90"/>
        <end position="325"/>
    </location>
</feature>
<dbReference type="InterPro" id="IPR058240">
    <property type="entry name" value="rSAM_sf"/>
</dbReference>
<comment type="cofactor">
    <cofactor evidence="1">
        <name>[4Fe-4S] cluster</name>
        <dbReference type="ChEBI" id="CHEBI:49883"/>
    </cofactor>
</comment>
<dbReference type="InterPro" id="IPR010722">
    <property type="entry name" value="BATS_dom"/>
</dbReference>
<gene>
    <name evidence="8" type="primary">thiH</name>
    <name evidence="8" type="ORF">ED312_22235</name>
</gene>
<dbReference type="Pfam" id="PF06968">
    <property type="entry name" value="BATS"/>
    <property type="match status" value="1"/>
</dbReference>
<dbReference type="InterPro" id="IPR012726">
    <property type="entry name" value="ThiH"/>
</dbReference>
<evidence type="ECO:0000256" key="1">
    <source>
        <dbReference type="ARBA" id="ARBA00001966"/>
    </source>
</evidence>
<evidence type="ECO:0000313" key="9">
    <source>
        <dbReference type="Proteomes" id="UP000267469"/>
    </source>
</evidence>
<dbReference type="PANTHER" id="PTHR43583">
    <property type="entry name" value="2-IMINOACETATE SYNTHASE"/>
    <property type="match status" value="1"/>
</dbReference>
<dbReference type="SFLD" id="SFLDG01081">
    <property type="entry name" value="cleavage_of_the_Ca-Cb_bond_in"/>
    <property type="match status" value="1"/>
</dbReference>
<dbReference type="GO" id="GO:0009228">
    <property type="term" value="P:thiamine biosynthetic process"/>
    <property type="evidence" value="ECO:0007669"/>
    <property type="project" value="InterPro"/>
</dbReference>
<keyword evidence="9" id="KW-1185">Reference proteome</keyword>
<dbReference type="InterPro" id="IPR007197">
    <property type="entry name" value="rSAM"/>
</dbReference>
<evidence type="ECO:0000256" key="2">
    <source>
        <dbReference type="ARBA" id="ARBA00022485"/>
    </source>
</evidence>
<dbReference type="AlphaFoldDB" id="A0A3N0D2W5"/>
<dbReference type="SFLD" id="SFLDS00029">
    <property type="entry name" value="Radical_SAM"/>
    <property type="match status" value="1"/>
</dbReference>
<keyword evidence="3" id="KW-0949">S-adenosyl-L-methionine</keyword>
<dbReference type="GO" id="GO:0051539">
    <property type="term" value="F:4 iron, 4 sulfur cluster binding"/>
    <property type="evidence" value="ECO:0007669"/>
    <property type="project" value="UniProtKB-KW"/>
</dbReference>
<accession>A0A3N0D2W5</accession>
<keyword evidence="6" id="KW-0411">Iron-sulfur</keyword>
<evidence type="ECO:0000259" key="7">
    <source>
        <dbReference type="PROSITE" id="PS51918"/>
    </source>
</evidence>
<dbReference type="GO" id="GO:0003824">
    <property type="term" value="F:catalytic activity"/>
    <property type="evidence" value="ECO:0007669"/>
    <property type="project" value="InterPro"/>
</dbReference>
<evidence type="ECO:0000313" key="8">
    <source>
        <dbReference type="EMBL" id="RNL69988.1"/>
    </source>
</evidence>
<protein>
    <submittedName>
        <fullName evidence="8">2-iminoacetate synthase ThiH</fullName>
    </submittedName>
</protein>
<evidence type="ECO:0000256" key="6">
    <source>
        <dbReference type="ARBA" id="ARBA00023014"/>
    </source>
</evidence>
<dbReference type="SFLD" id="SFLDF00301">
    <property type="entry name" value="2-iminoacetate_synthase_(ThiH)"/>
    <property type="match status" value="1"/>
</dbReference>
<dbReference type="EMBL" id="RJTM01000179">
    <property type="protein sequence ID" value="RNL69988.1"/>
    <property type="molecule type" value="Genomic_DNA"/>
</dbReference>
<keyword evidence="5" id="KW-0408">Iron</keyword>
<evidence type="ECO:0000256" key="4">
    <source>
        <dbReference type="ARBA" id="ARBA00022723"/>
    </source>
</evidence>
<name>A0A3N0D2W5_SINP1</name>
<dbReference type="SFLD" id="SFLDG01060">
    <property type="entry name" value="BATS_domain_containing"/>
    <property type="match status" value="1"/>
</dbReference>
<proteinExistence type="predicted"/>
<dbReference type="GO" id="GO:0005506">
    <property type="term" value="F:iron ion binding"/>
    <property type="evidence" value="ECO:0007669"/>
    <property type="project" value="InterPro"/>
</dbReference>
<dbReference type="RefSeq" id="WP_123218216.1">
    <property type="nucleotide sequence ID" value="NZ_RJTM01000179.1"/>
</dbReference>
<dbReference type="PANTHER" id="PTHR43583:SF1">
    <property type="entry name" value="2-IMINOACETATE SYNTHASE"/>
    <property type="match status" value="1"/>
</dbReference>
<dbReference type="Gene3D" id="3.20.20.70">
    <property type="entry name" value="Aldolase class I"/>
    <property type="match status" value="1"/>
</dbReference>
<dbReference type="OrthoDB" id="9801120at2"/>
<comment type="caution">
    <text evidence="8">The sequence shown here is derived from an EMBL/GenBank/DDBJ whole genome shotgun (WGS) entry which is preliminary data.</text>
</comment>
<reference evidence="8 9" key="1">
    <citation type="submission" date="2018-10" db="EMBL/GenBank/DDBJ databases">
        <title>Sinomicrobium pectinilyticum sp. nov., a pectinase-producing bacterium isolated from alkaline and saline soil, and emended description of the genus Sinomicrobium.</title>
        <authorList>
            <person name="Cheng B."/>
            <person name="Li C."/>
            <person name="Lai Q."/>
            <person name="Du M."/>
            <person name="Shao Z."/>
            <person name="Xu P."/>
            <person name="Yang C."/>
        </authorList>
    </citation>
    <scope>NUCLEOTIDE SEQUENCE [LARGE SCALE GENOMIC DNA]</scope>
    <source>
        <strain evidence="8 9">5DNS001</strain>
    </source>
</reference>
<dbReference type="Proteomes" id="UP000267469">
    <property type="component" value="Unassembled WGS sequence"/>
</dbReference>
<dbReference type="SUPFAM" id="SSF102114">
    <property type="entry name" value="Radical SAM enzymes"/>
    <property type="match status" value="1"/>
</dbReference>
<dbReference type="InterPro" id="IPR034428">
    <property type="entry name" value="ThiH/NoCL/HydG-like"/>
</dbReference>
<evidence type="ECO:0000256" key="5">
    <source>
        <dbReference type="ARBA" id="ARBA00023004"/>
    </source>
</evidence>
<keyword evidence="2" id="KW-0004">4Fe-4S</keyword>
<dbReference type="PROSITE" id="PS51918">
    <property type="entry name" value="RADICAL_SAM"/>
    <property type="match status" value="1"/>
</dbReference>
<keyword evidence="4" id="KW-0479">Metal-binding</keyword>
<evidence type="ECO:0000256" key="3">
    <source>
        <dbReference type="ARBA" id="ARBA00022691"/>
    </source>
</evidence>